<evidence type="ECO:0000313" key="3">
    <source>
        <dbReference type="EMBL" id="CAD8522177.1"/>
    </source>
</evidence>
<evidence type="ECO:0000256" key="1">
    <source>
        <dbReference type="SAM" id="MobiDB-lite"/>
    </source>
</evidence>
<keyword evidence="2" id="KW-1133">Transmembrane helix</keyword>
<keyword evidence="2" id="KW-0472">Membrane</keyword>
<feature type="transmembrane region" description="Helical" evidence="2">
    <location>
        <begin position="35"/>
        <end position="54"/>
    </location>
</feature>
<evidence type="ECO:0000256" key="2">
    <source>
        <dbReference type="SAM" id="Phobius"/>
    </source>
</evidence>
<protein>
    <submittedName>
        <fullName evidence="3">Uncharacterized protein</fullName>
    </submittedName>
</protein>
<keyword evidence="2" id="KW-0812">Transmembrane</keyword>
<proteinExistence type="predicted"/>
<reference evidence="3" key="1">
    <citation type="submission" date="2021-01" db="EMBL/GenBank/DDBJ databases">
        <authorList>
            <person name="Corre E."/>
            <person name="Pelletier E."/>
            <person name="Niang G."/>
            <person name="Scheremetjew M."/>
            <person name="Finn R."/>
            <person name="Kale V."/>
            <person name="Holt S."/>
            <person name="Cochrane G."/>
            <person name="Meng A."/>
            <person name="Brown T."/>
            <person name="Cohen L."/>
        </authorList>
    </citation>
    <scope>NUCLEOTIDE SEQUENCE</scope>
    <source>
        <strain evidence="3">CCMP1723</strain>
    </source>
</reference>
<sequence length="393" mass="42467">MAAFPTETEALLGSPEAGAARHSRDKNVDPRRVRWITHSLAAIATVAVALAVFFSDARGGAVQRLNRAAEGEQDPRPYIVDFGDSVSPSFRHQAFVYRCQDDYDLHTKLTEMNHHGMFDYYRETKVTAGEPAFGKCYQKHFSSSFGPKPVYFSEMAAHKGKMIGMFRTPAQKIAAGFVNAFESCPTMQHEHGPSCNPAHESYAIGSCAAAMNPTPETVEKYFNCVEGCQVNMLNGKFCGGASPRCVAAALANMDDLDGACEGPHVANEAEIKNAISKINDGHFAVVGLAEKYADSVRKLRKYLTGAGAGATAAVGVPKKGPRAAAHAGGRDEKVAKMGALEDLRPLVPFGEGPEVMKAAQAKVAEIMRQKGLRDIADERLHGAAYDWFQTHGW</sequence>
<feature type="region of interest" description="Disordered" evidence="1">
    <location>
        <begin position="1"/>
        <end position="26"/>
    </location>
</feature>
<gene>
    <name evidence="3" type="ORF">MCOM1403_LOCUS9439</name>
</gene>
<accession>A0A7S0IHM8</accession>
<organism evidence="3">
    <name type="scientific">Micromonas pusilla</name>
    <name type="common">Picoplanktonic green alga</name>
    <name type="synonym">Chromulina pusilla</name>
    <dbReference type="NCBI Taxonomy" id="38833"/>
    <lineage>
        <taxon>Eukaryota</taxon>
        <taxon>Viridiplantae</taxon>
        <taxon>Chlorophyta</taxon>
        <taxon>Mamiellophyceae</taxon>
        <taxon>Mamiellales</taxon>
        <taxon>Mamiellaceae</taxon>
        <taxon>Micromonas</taxon>
    </lineage>
</organism>
<name>A0A7S0IHM8_MICPS</name>
<dbReference type="AlphaFoldDB" id="A0A7S0IHM8"/>
<dbReference type="EMBL" id="HBEQ01011733">
    <property type="protein sequence ID" value="CAD8522177.1"/>
    <property type="molecule type" value="Transcribed_RNA"/>
</dbReference>